<sequence>MGYASEFERLLIGVVSTSAGLALTFAAAAAVGSHLINSDTTGSDVLWKAQLRMQKVETLFIDSHEQYLVGLHSGMITAGVDISQETNERMVPFIQADPVLAGSPDADHLALFEIRALGAIAGTQGHSEADLVNYLDYVEGLSENLAETRVAHEKMFNGLSGISSGDRLAKIAQSVAFLADDMFEDVTAREAVDSILKSAFDEGYEPSQDDLNQLRNAMDQATAESARIASTEDILISAKETLVSRNMGALSETIKAEDVIVACPFGLGDKTPTDAEQLLTSDDACEPGK</sequence>
<evidence type="ECO:0000256" key="1">
    <source>
        <dbReference type="SAM" id="Coils"/>
    </source>
</evidence>
<dbReference type="EMBL" id="LAZR01000009">
    <property type="protein sequence ID" value="KKO08473.1"/>
    <property type="molecule type" value="Genomic_DNA"/>
</dbReference>
<keyword evidence="1" id="KW-0175">Coiled coil</keyword>
<name>A0A0F9W853_9ZZZZ</name>
<feature type="coiled-coil region" evidence="1">
    <location>
        <begin position="204"/>
        <end position="231"/>
    </location>
</feature>
<gene>
    <name evidence="2" type="ORF">LCGC14_0044110</name>
</gene>
<protein>
    <submittedName>
        <fullName evidence="2">Uncharacterized protein</fullName>
    </submittedName>
</protein>
<accession>A0A0F9W853</accession>
<proteinExistence type="predicted"/>
<dbReference type="AlphaFoldDB" id="A0A0F9W853"/>
<organism evidence="2">
    <name type="scientific">marine sediment metagenome</name>
    <dbReference type="NCBI Taxonomy" id="412755"/>
    <lineage>
        <taxon>unclassified sequences</taxon>
        <taxon>metagenomes</taxon>
        <taxon>ecological metagenomes</taxon>
    </lineage>
</organism>
<evidence type="ECO:0000313" key="2">
    <source>
        <dbReference type="EMBL" id="KKO08473.1"/>
    </source>
</evidence>
<comment type="caution">
    <text evidence="2">The sequence shown here is derived from an EMBL/GenBank/DDBJ whole genome shotgun (WGS) entry which is preliminary data.</text>
</comment>
<reference evidence="2" key="1">
    <citation type="journal article" date="2015" name="Nature">
        <title>Complex archaea that bridge the gap between prokaryotes and eukaryotes.</title>
        <authorList>
            <person name="Spang A."/>
            <person name="Saw J.H."/>
            <person name="Jorgensen S.L."/>
            <person name="Zaremba-Niedzwiedzka K."/>
            <person name="Martijn J."/>
            <person name="Lind A.E."/>
            <person name="van Eijk R."/>
            <person name="Schleper C."/>
            <person name="Guy L."/>
            <person name="Ettema T.J."/>
        </authorList>
    </citation>
    <scope>NUCLEOTIDE SEQUENCE</scope>
</reference>